<organism evidence="1 2">
    <name type="scientific">Batillaria attramentaria</name>
    <dbReference type="NCBI Taxonomy" id="370345"/>
    <lineage>
        <taxon>Eukaryota</taxon>
        <taxon>Metazoa</taxon>
        <taxon>Spiralia</taxon>
        <taxon>Lophotrochozoa</taxon>
        <taxon>Mollusca</taxon>
        <taxon>Gastropoda</taxon>
        <taxon>Caenogastropoda</taxon>
        <taxon>Sorbeoconcha</taxon>
        <taxon>Cerithioidea</taxon>
        <taxon>Batillariidae</taxon>
        <taxon>Batillaria</taxon>
    </lineage>
</organism>
<evidence type="ECO:0000313" key="2">
    <source>
        <dbReference type="Proteomes" id="UP001519460"/>
    </source>
</evidence>
<gene>
    <name evidence="1" type="ORF">BaRGS_00008310</name>
</gene>
<dbReference type="Proteomes" id="UP001519460">
    <property type="component" value="Unassembled WGS sequence"/>
</dbReference>
<dbReference type="EMBL" id="JACVVK020000037">
    <property type="protein sequence ID" value="KAK7500403.1"/>
    <property type="molecule type" value="Genomic_DNA"/>
</dbReference>
<name>A0ABD0LN47_9CAEN</name>
<protein>
    <submittedName>
        <fullName evidence="1">Uncharacterized protein</fullName>
    </submittedName>
</protein>
<dbReference type="AlphaFoldDB" id="A0ABD0LN47"/>
<reference evidence="1 2" key="1">
    <citation type="journal article" date="2023" name="Sci. Data">
        <title>Genome assembly of the Korean intertidal mud-creeper Batillaria attramentaria.</title>
        <authorList>
            <person name="Patra A.K."/>
            <person name="Ho P.T."/>
            <person name="Jun S."/>
            <person name="Lee S.J."/>
            <person name="Kim Y."/>
            <person name="Won Y.J."/>
        </authorList>
    </citation>
    <scope>NUCLEOTIDE SEQUENCE [LARGE SCALE GENOMIC DNA]</scope>
    <source>
        <strain evidence="1">Wonlab-2016</strain>
    </source>
</reference>
<comment type="caution">
    <text evidence="1">The sequence shown here is derived from an EMBL/GenBank/DDBJ whole genome shotgun (WGS) entry which is preliminary data.</text>
</comment>
<keyword evidence="2" id="KW-1185">Reference proteome</keyword>
<proteinExistence type="predicted"/>
<evidence type="ECO:0000313" key="1">
    <source>
        <dbReference type="EMBL" id="KAK7500403.1"/>
    </source>
</evidence>
<accession>A0ABD0LN47</accession>
<sequence>MNRRNKDRRRLRTGCVMSLSPLAQQPTTGRINYLPYPIGCPELSVPCTISSIVSPCAINRLSVCGIGSGGMSNSSDVPWHELLPLWVGSNLQQEACRLASNVAFERWTGAQIINRH</sequence>